<dbReference type="InterPro" id="IPR000914">
    <property type="entry name" value="SBP_5_dom"/>
</dbReference>
<comment type="similarity">
    <text evidence="1">Belongs to the bacterial solute-binding protein 5 family.</text>
</comment>
<reference evidence="5 6" key="1">
    <citation type="submission" date="2014-10" db="EMBL/GenBank/DDBJ databases">
        <title>Genome sequence of Erwinia typographi M043b.</title>
        <authorList>
            <person name="Chan K.-G."/>
            <person name="Tan W.-S."/>
        </authorList>
    </citation>
    <scope>NUCLEOTIDE SEQUENCE [LARGE SCALE GENOMIC DNA]</scope>
    <source>
        <strain evidence="5 6">M043b</strain>
    </source>
</reference>
<dbReference type="STRING" id="371042.NG99_00095"/>
<dbReference type="PANTHER" id="PTHR30290">
    <property type="entry name" value="PERIPLASMIC BINDING COMPONENT OF ABC TRANSPORTER"/>
    <property type="match status" value="1"/>
</dbReference>
<dbReference type="Pfam" id="PF00496">
    <property type="entry name" value="SBP_bac_5"/>
    <property type="match status" value="1"/>
</dbReference>
<feature type="domain" description="Solute-binding protein family 5" evidence="4">
    <location>
        <begin position="78"/>
        <end position="438"/>
    </location>
</feature>
<dbReference type="InterPro" id="IPR030678">
    <property type="entry name" value="Peptide/Ni-bd"/>
</dbReference>
<evidence type="ECO:0000313" key="5">
    <source>
        <dbReference type="EMBL" id="KGT96096.1"/>
    </source>
</evidence>
<keyword evidence="6" id="KW-1185">Reference proteome</keyword>
<dbReference type="GO" id="GO:1904680">
    <property type="term" value="F:peptide transmembrane transporter activity"/>
    <property type="evidence" value="ECO:0007669"/>
    <property type="project" value="TreeGrafter"/>
</dbReference>
<keyword evidence="2 3" id="KW-0732">Signal</keyword>
<accession>A0A0A3ZEN8</accession>
<dbReference type="InterPro" id="IPR039424">
    <property type="entry name" value="SBP_5"/>
</dbReference>
<name>A0A0A3ZEN8_9GAMM</name>
<dbReference type="GO" id="GO:0043190">
    <property type="term" value="C:ATP-binding cassette (ABC) transporter complex"/>
    <property type="evidence" value="ECO:0007669"/>
    <property type="project" value="InterPro"/>
</dbReference>
<dbReference type="GO" id="GO:0030288">
    <property type="term" value="C:outer membrane-bounded periplasmic space"/>
    <property type="evidence" value="ECO:0007669"/>
    <property type="project" value="UniProtKB-ARBA"/>
</dbReference>
<dbReference type="Gene3D" id="3.10.105.10">
    <property type="entry name" value="Dipeptide-binding Protein, Domain 3"/>
    <property type="match status" value="1"/>
</dbReference>
<dbReference type="AlphaFoldDB" id="A0A0A3ZEN8"/>
<proteinExistence type="inferred from homology"/>
<evidence type="ECO:0000313" key="6">
    <source>
        <dbReference type="Proteomes" id="UP000030351"/>
    </source>
</evidence>
<evidence type="ECO:0000256" key="1">
    <source>
        <dbReference type="ARBA" id="ARBA00005695"/>
    </source>
</evidence>
<dbReference type="SUPFAM" id="SSF53850">
    <property type="entry name" value="Periplasmic binding protein-like II"/>
    <property type="match status" value="1"/>
</dbReference>
<dbReference type="CDD" id="cd08517">
    <property type="entry name" value="PBP2_NikA_DppA_OppA_like_13"/>
    <property type="match status" value="1"/>
</dbReference>
<comment type="caution">
    <text evidence="5">The sequence shown here is derived from an EMBL/GenBank/DDBJ whole genome shotgun (WGS) entry which is preliminary data.</text>
</comment>
<dbReference type="Proteomes" id="UP000030351">
    <property type="component" value="Unassembled WGS sequence"/>
</dbReference>
<gene>
    <name evidence="5" type="ORF">NG99_00095</name>
</gene>
<dbReference type="PANTHER" id="PTHR30290:SF38">
    <property type="entry name" value="D,D-DIPEPTIDE-BINDING PERIPLASMIC PROTEIN DDPA-RELATED"/>
    <property type="match status" value="1"/>
</dbReference>
<feature type="chain" id="PRO_5002006247" evidence="3">
    <location>
        <begin position="21"/>
        <end position="534"/>
    </location>
</feature>
<dbReference type="PROSITE" id="PS01040">
    <property type="entry name" value="SBP_BACTERIAL_5"/>
    <property type="match status" value="1"/>
</dbReference>
<dbReference type="EMBL" id="JRUQ01000003">
    <property type="protein sequence ID" value="KGT96096.1"/>
    <property type="molecule type" value="Genomic_DNA"/>
</dbReference>
<protein>
    <submittedName>
        <fullName evidence="5">ABC transporter substrate-binding protein</fullName>
    </submittedName>
</protein>
<dbReference type="Gene3D" id="3.40.190.10">
    <property type="entry name" value="Periplasmic binding protein-like II"/>
    <property type="match status" value="1"/>
</dbReference>
<dbReference type="PIRSF" id="PIRSF002741">
    <property type="entry name" value="MppA"/>
    <property type="match status" value="1"/>
</dbReference>
<dbReference type="GO" id="GO:0015833">
    <property type="term" value="P:peptide transport"/>
    <property type="evidence" value="ECO:0007669"/>
    <property type="project" value="TreeGrafter"/>
</dbReference>
<feature type="signal peptide" evidence="3">
    <location>
        <begin position="1"/>
        <end position="20"/>
    </location>
</feature>
<dbReference type="eggNOG" id="COG0747">
    <property type="taxonomic scope" value="Bacteria"/>
</dbReference>
<dbReference type="InterPro" id="IPR023765">
    <property type="entry name" value="SBP_5_CS"/>
</dbReference>
<sequence>MMAISGGALAASGFLPSAIAAQVSSHASGDGVIKGGTLFANVTPEPAGLVAGINISSPAVVVSSSIFDGLVTYDKDYKPQPQLAESWEQSADGKSITFHLRKGVKWHDGHPFTSADVQWSILNVVKKTHPRGASNFAKVTAVETPDDHTVILRLTGAAPVLWSVLFGTETQIVPKHLYEGTNPLTNPWNVKPIGTGAFKFKEWVRGSHIVLERNEDYWDTGKPYLDRIIFKMLPDAGARSVALESNEIQFAANNPVAESDVARLAAEPNLVLDTEGWQVPAPIFFFDFNFRRKTFQDVRVRKAFAHAIDRKGLADIVWYGLANVAESCVPSFQKQFFKPGLPQHEFSPEKAEQLLDDAGLKRGPDGVRLRINHITEVSYGQVYLRAAEYMQQQLKHVGIEVELINLELAAMIRRVFGEYDFDTFSQWYSAYPDPQIGVTRRFWSKNIKPGTPSSNDSGYSNPEMDRIIEGIQQEGDVEKRQQYIWQMQELVQTDVASVNLLELKFFGFYSKKLQGLRKGPMLFYSTLADAWLEK</sequence>
<evidence type="ECO:0000259" key="4">
    <source>
        <dbReference type="Pfam" id="PF00496"/>
    </source>
</evidence>
<organism evidence="5 6">
    <name type="scientific">Erwinia typographi</name>
    <dbReference type="NCBI Taxonomy" id="371042"/>
    <lineage>
        <taxon>Bacteria</taxon>
        <taxon>Pseudomonadati</taxon>
        <taxon>Pseudomonadota</taxon>
        <taxon>Gammaproteobacteria</taxon>
        <taxon>Enterobacterales</taxon>
        <taxon>Erwiniaceae</taxon>
        <taxon>Erwinia</taxon>
    </lineage>
</organism>
<evidence type="ECO:0000256" key="3">
    <source>
        <dbReference type="SAM" id="SignalP"/>
    </source>
</evidence>
<evidence type="ECO:0000256" key="2">
    <source>
        <dbReference type="ARBA" id="ARBA00022729"/>
    </source>
</evidence>